<protein>
    <submittedName>
        <fullName evidence="9">Amino acid ABC transporter ATP-binding protein</fullName>
    </submittedName>
</protein>
<reference evidence="11 12" key="1">
    <citation type="submission" date="2016-05" db="EMBL/GenBank/DDBJ databases">
        <title>Complete genome sequence of two 2,5-diketo-D-glunonic acid producing strain Tatumella citrea.</title>
        <authorList>
            <person name="Duan C."/>
            <person name="Yang J."/>
            <person name="Yang S."/>
        </authorList>
    </citation>
    <scope>NUCLEOTIDE SEQUENCE [LARGE SCALE GENOMIC DNA]</scope>
    <source>
        <strain evidence="10 11">ATCC 39140</strain>
        <strain evidence="9 12">DSM 13699</strain>
    </source>
</reference>
<dbReference type="Proteomes" id="UP000195729">
    <property type="component" value="Chromosome"/>
</dbReference>
<evidence type="ECO:0000313" key="12">
    <source>
        <dbReference type="Proteomes" id="UP000195814"/>
    </source>
</evidence>
<keyword evidence="5" id="KW-0547">Nucleotide-binding</keyword>
<evidence type="ECO:0000256" key="1">
    <source>
        <dbReference type="ARBA" id="ARBA00004417"/>
    </source>
</evidence>
<dbReference type="InterPro" id="IPR027417">
    <property type="entry name" value="P-loop_NTPase"/>
</dbReference>
<dbReference type="PANTHER" id="PTHR43166">
    <property type="entry name" value="AMINO ACID IMPORT ATP-BINDING PROTEIN"/>
    <property type="match status" value="1"/>
</dbReference>
<gene>
    <name evidence="9" type="ORF">A7K98_17540</name>
    <name evidence="10" type="ORF">A7K99_17525</name>
</gene>
<comment type="subcellular location">
    <subcellularLocation>
        <location evidence="1">Cell inner membrane</location>
        <topology evidence="1">Peripheral membrane protein</topology>
    </subcellularLocation>
</comment>
<feature type="domain" description="ABC transporter" evidence="8">
    <location>
        <begin position="7"/>
        <end position="244"/>
    </location>
</feature>
<dbReference type="Gene3D" id="3.40.50.300">
    <property type="entry name" value="P-loop containing nucleotide triphosphate hydrolases"/>
    <property type="match status" value="1"/>
</dbReference>
<organism evidence="9 12">
    <name type="scientific">Tatumella citrea</name>
    <name type="common">Pantoea citrea</name>
    <dbReference type="NCBI Taxonomy" id="53336"/>
    <lineage>
        <taxon>Bacteria</taxon>
        <taxon>Pseudomonadati</taxon>
        <taxon>Pseudomonadota</taxon>
        <taxon>Gammaproteobacteria</taxon>
        <taxon>Enterobacterales</taxon>
        <taxon>Erwiniaceae</taxon>
        <taxon>Tatumella</taxon>
    </lineage>
</organism>
<dbReference type="InterPro" id="IPR050086">
    <property type="entry name" value="MetN_ABC_transporter-like"/>
</dbReference>
<keyword evidence="11" id="KW-1185">Reference proteome</keyword>
<dbReference type="PROSITE" id="PS50893">
    <property type="entry name" value="ABC_TRANSPORTER_2"/>
    <property type="match status" value="1"/>
</dbReference>
<dbReference type="InterPro" id="IPR017871">
    <property type="entry name" value="ABC_transporter-like_CS"/>
</dbReference>
<dbReference type="KEGG" id="tci:A7K98_17540"/>
<evidence type="ECO:0000313" key="9">
    <source>
        <dbReference type="EMBL" id="ARU95386.1"/>
    </source>
</evidence>
<dbReference type="SMART" id="SM00382">
    <property type="entry name" value="AAA"/>
    <property type="match status" value="1"/>
</dbReference>
<dbReference type="EMBL" id="CP015581">
    <property type="protein sequence ID" value="ARU99427.1"/>
    <property type="molecule type" value="Genomic_DNA"/>
</dbReference>
<evidence type="ECO:0000313" key="10">
    <source>
        <dbReference type="EMBL" id="ARU99427.1"/>
    </source>
</evidence>
<dbReference type="GO" id="GO:0005524">
    <property type="term" value="F:ATP binding"/>
    <property type="evidence" value="ECO:0007669"/>
    <property type="project" value="UniProtKB-KW"/>
</dbReference>
<keyword evidence="3" id="KW-0813">Transport</keyword>
<dbReference type="EMBL" id="CP015579">
    <property type="protein sequence ID" value="ARU95386.1"/>
    <property type="molecule type" value="Genomic_DNA"/>
</dbReference>
<dbReference type="AlphaFoldDB" id="A0A1Y0LBD7"/>
<dbReference type="SUPFAM" id="SSF52540">
    <property type="entry name" value="P-loop containing nucleoside triphosphate hydrolases"/>
    <property type="match status" value="1"/>
</dbReference>
<dbReference type="InterPro" id="IPR030679">
    <property type="entry name" value="ABC_ATPase_HisP-typ"/>
</dbReference>
<dbReference type="GO" id="GO:0016887">
    <property type="term" value="F:ATP hydrolysis activity"/>
    <property type="evidence" value="ECO:0007669"/>
    <property type="project" value="InterPro"/>
</dbReference>
<evidence type="ECO:0000313" key="11">
    <source>
        <dbReference type="Proteomes" id="UP000195729"/>
    </source>
</evidence>
<evidence type="ECO:0000256" key="5">
    <source>
        <dbReference type="ARBA" id="ARBA00022741"/>
    </source>
</evidence>
<dbReference type="PROSITE" id="PS00211">
    <property type="entry name" value="ABC_TRANSPORTER_1"/>
    <property type="match status" value="1"/>
</dbReference>
<accession>A0A1Y0LBD7</accession>
<dbReference type="GO" id="GO:0005886">
    <property type="term" value="C:plasma membrane"/>
    <property type="evidence" value="ECO:0007669"/>
    <property type="project" value="UniProtKB-SubCell"/>
</dbReference>
<dbReference type="GO" id="GO:0015424">
    <property type="term" value="F:ABC-type amino acid transporter activity"/>
    <property type="evidence" value="ECO:0007669"/>
    <property type="project" value="InterPro"/>
</dbReference>
<keyword evidence="6 9" id="KW-0067">ATP-binding</keyword>
<dbReference type="InterPro" id="IPR003593">
    <property type="entry name" value="AAA+_ATPase"/>
</dbReference>
<dbReference type="PIRSF" id="PIRSF039085">
    <property type="entry name" value="ABC_ATPase_HisP"/>
    <property type="match status" value="1"/>
</dbReference>
<evidence type="ECO:0000256" key="4">
    <source>
        <dbReference type="ARBA" id="ARBA00022475"/>
    </source>
</evidence>
<evidence type="ECO:0000256" key="2">
    <source>
        <dbReference type="ARBA" id="ARBA00006526"/>
    </source>
</evidence>
<keyword evidence="4" id="KW-1003">Cell membrane</keyword>
<comment type="similarity">
    <text evidence="2">Belongs to the ABC transporter superfamily. Drug exporter-2 (TC 3.A.1.117) family.</text>
</comment>
<dbReference type="Proteomes" id="UP000195814">
    <property type="component" value="Chromosome"/>
</dbReference>
<dbReference type="Pfam" id="PF00005">
    <property type="entry name" value="ABC_tran"/>
    <property type="match status" value="1"/>
</dbReference>
<evidence type="ECO:0000256" key="3">
    <source>
        <dbReference type="ARBA" id="ARBA00022448"/>
    </source>
</evidence>
<proteinExistence type="inferred from homology"/>
<sequence length="250" mass="27111">MSQETIFSASNLSKKIGNAEILSQVSLEAKRGEIITLIAPSGSGKTTLLRTLNLLAPADSGTLNISGTVIEFGQYNKKQEGDIRKKTGMVFQNYNLFNNLTALQNITEGIIYGKKIAAAQAKEIAVKYLTEVGLADKAGEYPRNLSGGQKQRVGIARALAMQPEILLLDEPTSALDPENIGGVLQLIRKIAAAGQTMIISTHEFSFAEKISGKVVFMEGGKIIESDTPQVIFHAANNERTRNFVDKVTHY</sequence>
<evidence type="ECO:0000259" key="8">
    <source>
        <dbReference type="PROSITE" id="PS50893"/>
    </source>
</evidence>
<name>A0A1Y0LBD7_TATCI</name>
<evidence type="ECO:0000256" key="7">
    <source>
        <dbReference type="ARBA" id="ARBA00023136"/>
    </source>
</evidence>
<dbReference type="InterPro" id="IPR003439">
    <property type="entry name" value="ABC_transporter-like_ATP-bd"/>
</dbReference>
<dbReference type="PANTHER" id="PTHR43166:SF35">
    <property type="entry name" value="L-CYSTINE IMPORT ATP-BINDING PROTEIN TCYN"/>
    <property type="match status" value="1"/>
</dbReference>
<keyword evidence="7" id="KW-0472">Membrane</keyword>
<evidence type="ECO:0000256" key="6">
    <source>
        <dbReference type="ARBA" id="ARBA00022840"/>
    </source>
</evidence>
<dbReference type="OrthoDB" id="9802264at2"/>